<evidence type="ECO:0000256" key="8">
    <source>
        <dbReference type="ARBA" id="ARBA00023163"/>
    </source>
</evidence>
<evidence type="ECO:0000259" key="13">
    <source>
        <dbReference type="Pfam" id="PF10099"/>
    </source>
</evidence>
<evidence type="ECO:0000256" key="3">
    <source>
        <dbReference type="ARBA" id="ARBA00022475"/>
    </source>
</evidence>
<gene>
    <name evidence="14" type="ORF">GCM10009627_18810</name>
</gene>
<proteinExistence type="predicted"/>
<keyword evidence="7 12" id="KW-0472">Membrane</keyword>
<evidence type="ECO:0000256" key="11">
    <source>
        <dbReference type="SAM" id="MobiDB-lite"/>
    </source>
</evidence>
<dbReference type="EMBL" id="BAAAJX010000008">
    <property type="protein sequence ID" value="GAA1493535.1"/>
    <property type="molecule type" value="Genomic_DNA"/>
</dbReference>
<evidence type="ECO:0000256" key="12">
    <source>
        <dbReference type="SAM" id="Phobius"/>
    </source>
</evidence>
<comment type="caution">
    <text evidence="14">The sequence shown here is derived from an EMBL/GenBank/DDBJ whole genome shotgun (WGS) entry which is preliminary data.</text>
</comment>
<evidence type="ECO:0000256" key="7">
    <source>
        <dbReference type="ARBA" id="ARBA00023136"/>
    </source>
</evidence>
<feature type="region of interest" description="Disordered" evidence="11">
    <location>
        <begin position="1"/>
        <end position="22"/>
    </location>
</feature>
<evidence type="ECO:0000256" key="1">
    <source>
        <dbReference type="ARBA" id="ARBA00004167"/>
    </source>
</evidence>
<evidence type="ECO:0000313" key="15">
    <source>
        <dbReference type="Proteomes" id="UP001501742"/>
    </source>
</evidence>
<keyword evidence="4 12" id="KW-0812">Transmembrane</keyword>
<feature type="region of interest" description="Disordered" evidence="11">
    <location>
        <begin position="79"/>
        <end position="117"/>
    </location>
</feature>
<accession>A0ABN1ZD62</accession>
<evidence type="ECO:0000256" key="4">
    <source>
        <dbReference type="ARBA" id="ARBA00022692"/>
    </source>
</evidence>
<evidence type="ECO:0000256" key="6">
    <source>
        <dbReference type="ARBA" id="ARBA00023015"/>
    </source>
</evidence>
<dbReference type="InterPro" id="IPR018764">
    <property type="entry name" value="RskA_C"/>
</dbReference>
<keyword evidence="8" id="KW-0804">Transcription</keyword>
<organism evidence="14 15">
    <name type="scientific">Curtobacterium herbarum</name>
    <dbReference type="NCBI Taxonomy" id="150122"/>
    <lineage>
        <taxon>Bacteria</taxon>
        <taxon>Bacillati</taxon>
        <taxon>Actinomycetota</taxon>
        <taxon>Actinomycetes</taxon>
        <taxon>Micrococcales</taxon>
        <taxon>Microbacteriaceae</taxon>
        <taxon>Curtobacterium</taxon>
    </lineage>
</organism>
<dbReference type="InterPro" id="IPR041916">
    <property type="entry name" value="Anti_sigma_zinc_sf"/>
</dbReference>
<comment type="subcellular location">
    <subcellularLocation>
        <location evidence="2">Cell membrane</location>
    </subcellularLocation>
    <subcellularLocation>
        <location evidence="1">Membrane</location>
        <topology evidence="1">Single-pass membrane protein</topology>
    </subcellularLocation>
</comment>
<evidence type="ECO:0000256" key="10">
    <source>
        <dbReference type="ARBA" id="ARBA00030803"/>
    </source>
</evidence>
<sequence length="290" mass="29632">MTDRHDDPELMTGSHALDALTDDERAAVERALSDSPELRRESDSLRETALALAFAVSPIEPSASLRTSLLAKIQTTPQLPALDDSGATPEPVREARHTSAPDVTSDASVTDLQSGSGRAASTARARWFRRPAAMLGVAAAGAVVLLSVGFGVGGTLLQDDGGAPATTQAASGLDQIYAAPDFQRSSAKVKGGGTATVVWSGQLQRSAVILDGVRAAPKDKTYELWYIGSPESGGTISAAGLMDDVDGGVRSAVLRGTMGAGDTIGITVEPAGGSQQPTSKPVVAVPTAEA</sequence>
<dbReference type="Gene3D" id="1.10.10.1320">
    <property type="entry name" value="Anti-sigma factor, zinc-finger domain"/>
    <property type="match status" value="1"/>
</dbReference>
<dbReference type="InterPro" id="IPR051474">
    <property type="entry name" value="Anti-sigma-K/W_factor"/>
</dbReference>
<keyword evidence="5 12" id="KW-1133">Transmembrane helix</keyword>
<feature type="compositionally biased region" description="Polar residues" evidence="11">
    <location>
        <begin position="101"/>
        <end position="113"/>
    </location>
</feature>
<dbReference type="PANTHER" id="PTHR37461:SF1">
    <property type="entry name" value="ANTI-SIGMA-K FACTOR RSKA"/>
    <property type="match status" value="1"/>
</dbReference>
<evidence type="ECO:0000256" key="9">
    <source>
        <dbReference type="ARBA" id="ARBA00029829"/>
    </source>
</evidence>
<reference evidence="14 15" key="1">
    <citation type="journal article" date="2019" name="Int. J. Syst. Evol. Microbiol.">
        <title>The Global Catalogue of Microorganisms (GCM) 10K type strain sequencing project: providing services to taxonomists for standard genome sequencing and annotation.</title>
        <authorList>
            <consortium name="The Broad Institute Genomics Platform"/>
            <consortium name="The Broad Institute Genome Sequencing Center for Infectious Disease"/>
            <person name="Wu L."/>
            <person name="Ma J."/>
        </authorList>
    </citation>
    <scope>NUCLEOTIDE SEQUENCE [LARGE SCALE GENOMIC DNA]</scope>
    <source>
        <strain evidence="14 15">JCM 12140</strain>
    </source>
</reference>
<keyword evidence="15" id="KW-1185">Reference proteome</keyword>
<name>A0ABN1ZD62_9MICO</name>
<feature type="region of interest" description="Disordered" evidence="11">
    <location>
        <begin position="270"/>
        <end position="290"/>
    </location>
</feature>
<protein>
    <recommendedName>
        <fullName evidence="10">Regulator of SigK</fullName>
    </recommendedName>
    <alternativeName>
        <fullName evidence="9">Sigma-K anti-sigma factor RskA</fullName>
    </alternativeName>
</protein>
<feature type="transmembrane region" description="Helical" evidence="12">
    <location>
        <begin position="132"/>
        <end position="157"/>
    </location>
</feature>
<keyword evidence="3" id="KW-1003">Cell membrane</keyword>
<dbReference type="RefSeq" id="WP_204606836.1">
    <property type="nucleotide sequence ID" value="NZ_BAAAJX010000008.1"/>
</dbReference>
<evidence type="ECO:0000256" key="5">
    <source>
        <dbReference type="ARBA" id="ARBA00022989"/>
    </source>
</evidence>
<dbReference type="Pfam" id="PF10099">
    <property type="entry name" value="RskA_C"/>
    <property type="match status" value="1"/>
</dbReference>
<dbReference type="PANTHER" id="PTHR37461">
    <property type="entry name" value="ANTI-SIGMA-K FACTOR RSKA"/>
    <property type="match status" value="1"/>
</dbReference>
<evidence type="ECO:0000313" key="14">
    <source>
        <dbReference type="EMBL" id="GAA1493535.1"/>
    </source>
</evidence>
<evidence type="ECO:0000256" key="2">
    <source>
        <dbReference type="ARBA" id="ARBA00004236"/>
    </source>
</evidence>
<keyword evidence="6" id="KW-0805">Transcription regulation</keyword>
<dbReference type="Proteomes" id="UP001501742">
    <property type="component" value="Unassembled WGS sequence"/>
</dbReference>
<feature type="domain" description="Anti-sigma K factor RskA C-terminal" evidence="13">
    <location>
        <begin position="137"/>
        <end position="282"/>
    </location>
</feature>